<name>A0ABV7SZ77_9SPHN</name>
<reference evidence="2" key="1">
    <citation type="journal article" date="2019" name="Int. J. Syst. Evol. Microbiol.">
        <title>The Global Catalogue of Microorganisms (GCM) 10K type strain sequencing project: providing services to taxonomists for standard genome sequencing and annotation.</title>
        <authorList>
            <consortium name="The Broad Institute Genomics Platform"/>
            <consortium name="The Broad Institute Genome Sequencing Center for Infectious Disease"/>
            <person name="Wu L."/>
            <person name="Ma J."/>
        </authorList>
    </citation>
    <scope>NUCLEOTIDE SEQUENCE [LARGE SCALE GENOMIC DNA]</scope>
    <source>
        <strain evidence="2">KCTC 42739</strain>
    </source>
</reference>
<dbReference type="Proteomes" id="UP001595713">
    <property type="component" value="Unassembled WGS sequence"/>
</dbReference>
<evidence type="ECO:0000313" key="1">
    <source>
        <dbReference type="EMBL" id="MFC3581933.1"/>
    </source>
</evidence>
<dbReference type="EMBL" id="JBHRXP010000009">
    <property type="protein sequence ID" value="MFC3581933.1"/>
    <property type="molecule type" value="Genomic_DNA"/>
</dbReference>
<organism evidence="1 2">
    <name type="scientific">Sphingomonas hylomeconis</name>
    <dbReference type="NCBI Taxonomy" id="1395958"/>
    <lineage>
        <taxon>Bacteria</taxon>
        <taxon>Pseudomonadati</taxon>
        <taxon>Pseudomonadota</taxon>
        <taxon>Alphaproteobacteria</taxon>
        <taxon>Sphingomonadales</taxon>
        <taxon>Sphingomonadaceae</taxon>
        <taxon>Sphingomonas</taxon>
    </lineage>
</organism>
<evidence type="ECO:0000313" key="2">
    <source>
        <dbReference type="Proteomes" id="UP001595713"/>
    </source>
</evidence>
<keyword evidence="2" id="KW-1185">Reference proteome</keyword>
<comment type="caution">
    <text evidence="1">The sequence shown here is derived from an EMBL/GenBank/DDBJ whole genome shotgun (WGS) entry which is preliminary data.</text>
</comment>
<protein>
    <submittedName>
        <fullName evidence="1">Uncharacterized protein</fullName>
    </submittedName>
</protein>
<accession>A0ABV7SZ77</accession>
<gene>
    <name evidence="1" type="ORF">ACFONA_17320</name>
</gene>
<dbReference type="RefSeq" id="WP_261294636.1">
    <property type="nucleotide sequence ID" value="NZ_JANQBK010000008.1"/>
</dbReference>
<sequence length="68" mass="7409">MMARLVERGRALGDRRAARVRGEVAALLGDVPDVAVMVEGEEVIVAGRGVRWRAVSEPALRWIGSVLR</sequence>
<proteinExistence type="predicted"/>